<feature type="transmembrane region" description="Helical" evidence="1">
    <location>
        <begin position="130"/>
        <end position="153"/>
    </location>
</feature>
<name>A0A4R6U994_9BACI</name>
<dbReference type="EMBL" id="SNYJ01000003">
    <property type="protein sequence ID" value="TDQ41543.1"/>
    <property type="molecule type" value="Genomic_DNA"/>
</dbReference>
<keyword evidence="1" id="KW-1133">Transmembrane helix</keyword>
<dbReference type="RefSeq" id="WP_133579411.1">
    <property type="nucleotide sequence ID" value="NZ_SNYJ01000003.1"/>
</dbReference>
<dbReference type="InterPro" id="IPR014617">
    <property type="entry name" value="YphA_Bacsu"/>
</dbReference>
<evidence type="ECO:0000256" key="1">
    <source>
        <dbReference type="SAM" id="Phobius"/>
    </source>
</evidence>
<keyword evidence="1" id="KW-0812">Transmembrane</keyword>
<sequence length="201" mass="22238">MAPLWFLWLGWLGWILIAFFLNASAKRSFMQALVLLSIALSGLYIPWLWGTFNAGFVLLGIVSFGYLFISSNEPRLKLVSMLFASTACYAFLELFAMFDPVWVFTDRRVIFGSIMVIVAAILGKTMLCKIALYIGGMVQGSILAMLVLDSVTINTTAGTAQQLDTVGFGCAILLVLQCVALAIHKLEEIVQRKVGRQRGLW</sequence>
<accession>A0A4R6U994</accession>
<feature type="transmembrane region" description="Helical" evidence="1">
    <location>
        <begin position="6"/>
        <end position="25"/>
    </location>
</feature>
<protein>
    <submittedName>
        <fullName evidence="2">Uncharacterized protein</fullName>
    </submittedName>
</protein>
<dbReference type="Proteomes" id="UP000295632">
    <property type="component" value="Unassembled WGS sequence"/>
</dbReference>
<dbReference type="OrthoDB" id="2965169at2"/>
<evidence type="ECO:0000313" key="3">
    <source>
        <dbReference type="Proteomes" id="UP000295632"/>
    </source>
</evidence>
<feature type="transmembrane region" description="Helical" evidence="1">
    <location>
        <begin position="78"/>
        <end position="98"/>
    </location>
</feature>
<dbReference type="AlphaFoldDB" id="A0A4R6U994"/>
<feature type="transmembrane region" description="Helical" evidence="1">
    <location>
        <begin position="104"/>
        <end position="123"/>
    </location>
</feature>
<dbReference type="Pfam" id="PF24124">
    <property type="entry name" value="YphA"/>
    <property type="match status" value="1"/>
</dbReference>
<feature type="transmembrane region" description="Helical" evidence="1">
    <location>
        <begin position="32"/>
        <end position="49"/>
    </location>
</feature>
<feature type="transmembrane region" description="Helical" evidence="1">
    <location>
        <begin position="55"/>
        <end position="71"/>
    </location>
</feature>
<proteinExistence type="predicted"/>
<gene>
    <name evidence="2" type="ORF">EV213_103121</name>
</gene>
<feature type="transmembrane region" description="Helical" evidence="1">
    <location>
        <begin position="165"/>
        <end position="183"/>
    </location>
</feature>
<keyword evidence="1" id="KW-0472">Membrane</keyword>
<evidence type="ECO:0000313" key="2">
    <source>
        <dbReference type="EMBL" id="TDQ41543.1"/>
    </source>
</evidence>
<comment type="caution">
    <text evidence="2">The sequence shown here is derived from an EMBL/GenBank/DDBJ whole genome shotgun (WGS) entry which is preliminary data.</text>
</comment>
<reference evidence="2 3" key="1">
    <citation type="submission" date="2019-03" db="EMBL/GenBank/DDBJ databases">
        <title>Genomic Encyclopedia of Type Strains, Phase IV (KMG-IV): sequencing the most valuable type-strain genomes for metagenomic binning, comparative biology and taxonomic classification.</title>
        <authorList>
            <person name="Goeker M."/>
        </authorList>
    </citation>
    <scope>NUCLEOTIDE SEQUENCE [LARGE SCALE GENOMIC DNA]</scope>
    <source>
        <strain evidence="2 3">DSM 28697</strain>
    </source>
</reference>
<keyword evidence="3" id="KW-1185">Reference proteome</keyword>
<organism evidence="2 3">
    <name type="scientific">Aureibacillus halotolerans</name>
    <dbReference type="NCBI Taxonomy" id="1508390"/>
    <lineage>
        <taxon>Bacteria</taxon>
        <taxon>Bacillati</taxon>
        <taxon>Bacillota</taxon>
        <taxon>Bacilli</taxon>
        <taxon>Bacillales</taxon>
        <taxon>Bacillaceae</taxon>
        <taxon>Aureibacillus</taxon>
    </lineage>
</organism>